<dbReference type="AlphaFoldDB" id="A0A0C9YHV8"/>
<dbReference type="Proteomes" id="UP000054018">
    <property type="component" value="Unassembled WGS sequence"/>
</dbReference>
<evidence type="ECO:0000313" key="1">
    <source>
        <dbReference type="EMBL" id="KIK16281.1"/>
    </source>
</evidence>
<name>A0A0C9YHV8_9AGAM</name>
<proteinExistence type="predicted"/>
<keyword evidence="2" id="KW-1185">Reference proteome</keyword>
<reference evidence="2" key="2">
    <citation type="submission" date="2015-01" db="EMBL/GenBank/DDBJ databases">
        <title>Evolutionary Origins and Diversification of the Mycorrhizal Mutualists.</title>
        <authorList>
            <consortium name="DOE Joint Genome Institute"/>
            <consortium name="Mycorrhizal Genomics Consortium"/>
            <person name="Kohler A."/>
            <person name="Kuo A."/>
            <person name="Nagy L.G."/>
            <person name="Floudas D."/>
            <person name="Copeland A."/>
            <person name="Barry K.W."/>
            <person name="Cichocki N."/>
            <person name="Veneault-Fourrey C."/>
            <person name="LaButti K."/>
            <person name="Lindquist E.A."/>
            <person name="Lipzen A."/>
            <person name="Lundell T."/>
            <person name="Morin E."/>
            <person name="Murat C."/>
            <person name="Riley R."/>
            <person name="Ohm R."/>
            <person name="Sun H."/>
            <person name="Tunlid A."/>
            <person name="Henrissat B."/>
            <person name="Grigoriev I.V."/>
            <person name="Hibbett D.S."/>
            <person name="Martin F."/>
        </authorList>
    </citation>
    <scope>NUCLEOTIDE SEQUENCE [LARGE SCALE GENOMIC DNA]</scope>
    <source>
        <strain evidence="2">441</strain>
    </source>
</reference>
<sequence length="62" mass="7273">MITRRAWAVIPTADRGSDMCREVSITMKLRCIMAIRRVHSRPQKKSEEEMRVNMGICDRGYM</sequence>
<gene>
    <name evidence="1" type="ORF">PISMIDRAFT_686443</name>
</gene>
<protein>
    <submittedName>
        <fullName evidence="1">Uncharacterized protein</fullName>
    </submittedName>
</protein>
<dbReference type="HOGENOM" id="CLU_2905024_0_0_1"/>
<dbReference type="EMBL" id="KN833862">
    <property type="protein sequence ID" value="KIK16281.1"/>
    <property type="molecule type" value="Genomic_DNA"/>
</dbReference>
<accession>A0A0C9YHV8</accession>
<reference evidence="1 2" key="1">
    <citation type="submission" date="2014-04" db="EMBL/GenBank/DDBJ databases">
        <authorList>
            <consortium name="DOE Joint Genome Institute"/>
            <person name="Kuo A."/>
            <person name="Kohler A."/>
            <person name="Costa M.D."/>
            <person name="Nagy L.G."/>
            <person name="Floudas D."/>
            <person name="Copeland A."/>
            <person name="Barry K.W."/>
            <person name="Cichocki N."/>
            <person name="Veneault-Fourrey C."/>
            <person name="LaButti K."/>
            <person name="Lindquist E.A."/>
            <person name="Lipzen A."/>
            <person name="Lundell T."/>
            <person name="Morin E."/>
            <person name="Murat C."/>
            <person name="Sun H."/>
            <person name="Tunlid A."/>
            <person name="Henrissat B."/>
            <person name="Grigoriev I.V."/>
            <person name="Hibbett D.S."/>
            <person name="Martin F."/>
            <person name="Nordberg H.P."/>
            <person name="Cantor M.N."/>
            <person name="Hua S.X."/>
        </authorList>
    </citation>
    <scope>NUCLEOTIDE SEQUENCE [LARGE SCALE GENOMIC DNA]</scope>
    <source>
        <strain evidence="1 2">441</strain>
    </source>
</reference>
<evidence type="ECO:0000313" key="2">
    <source>
        <dbReference type="Proteomes" id="UP000054018"/>
    </source>
</evidence>
<organism evidence="1 2">
    <name type="scientific">Pisolithus microcarpus 441</name>
    <dbReference type="NCBI Taxonomy" id="765257"/>
    <lineage>
        <taxon>Eukaryota</taxon>
        <taxon>Fungi</taxon>
        <taxon>Dikarya</taxon>
        <taxon>Basidiomycota</taxon>
        <taxon>Agaricomycotina</taxon>
        <taxon>Agaricomycetes</taxon>
        <taxon>Agaricomycetidae</taxon>
        <taxon>Boletales</taxon>
        <taxon>Sclerodermatineae</taxon>
        <taxon>Pisolithaceae</taxon>
        <taxon>Pisolithus</taxon>
    </lineage>
</organism>